<evidence type="ECO:0000256" key="2">
    <source>
        <dbReference type="ARBA" id="ARBA00022475"/>
    </source>
</evidence>
<dbReference type="PANTHER" id="PTHR34857">
    <property type="entry name" value="SLL0384 PROTEIN"/>
    <property type="match status" value="1"/>
</dbReference>
<gene>
    <name evidence="7" type="ORF">I6H46_06470</name>
</gene>
<keyword evidence="4 6" id="KW-1133">Transmembrane helix</keyword>
<dbReference type="RefSeq" id="WP_200225681.1">
    <property type="nucleotide sequence ID" value="NZ_CP067016.1"/>
</dbReference>
<dbReference type="Pfam" id="PF02361">
    <property type="entry name" value="CbiQ"/>
    <property type="match status" value="1"/>
</dbReference>
<reference evidence="7 8" key="1">
    <citation type="submission" date="2020-12" db="EMBL/GenBank/DDBJ databases">
        <title>FDA dAtabase for Regulatory Grade micrObial Sequences (FDA-ARGOS): Supporting development and validation of Infectious Disease Dx tests.</title>
        <authorList>
            <person name="Sproer C."/>
            <person name="Gronow S."/>
            <person name="Severitt S."/>
            <person name="Schroder I."/>
            <person name="Tallon L."/>
            <person name="Sadzewicz L."/>
            <person name="Zhao X."/>
            <person name="Boylan J."/>
            <person name="Ott S."/>
            <person name="Bowen H."/>
            <person name="Vavikolanu K."/>
            <person name="Mehta A."/>
            <person name="Aluvathingal J."/>
            <person name="Nadendla S."/>
            <person name="Lowell S."/>
            <person name="Myers T."/>
            <person name="Yan Y."/>
            <person name="Sichtig H."/>
        </authorList>
    </citation>
    <scope>NUCLEOTIDE SEQUENCE [LARGE SCALE GENOMIC DNA]</scope>
    <source>
        <strain evidence="7 8">FDAARGOS_989</strain>
    </source>
</reference>
<keyword evidence="3 6" id="KW-0812">Transmembrane</keyword>
<feature type="transmembrane region" description="Helical" evidence="6">
    <location>
        <begin position="62"/>
        <end position="79"/>
    </location>
</feature>
<dbReference type="PANTHER" id="PTHR34857:SF2">
    <property type="entry name" value="SLL0384 PROTEIN"/>
    <property type="match status" value="1"/>
</dbReference>
<dbReference type="InterPro" id="IPR051611">
    <property type="entry name" value="ECF_transporter_component"/>
</dbReference>
<evidence type="ECO:0000256" key="3">
    <source>
        <dbReference type="ARBA" id="ARBA00022692"/>
    </source>
</evidence>
<evidence type="ECO:0000313" key="8">
    <source>
        <dbReference type="Proteomes" id="UP000595871"/>
    </source>
</evidence>
<name>A0A7T7USS4_9FIRM</name>
<dbReference type="Proteomes" id="UP000595871">
    <property type="component" value="Chromosome"/>
</dbReference>
<dbReference type="EMBL" id="CP067016">
    <property type="protein sequence ID" value="QQN55550.1"/>
    <property type="molecule type" value="Genomic_DNA"/>
</dbReference>
<evidence type="ECO:0000256" key="5">
    <source>
        <dbReference type="ARBA" id="ARBA00023136"/>
    </source>
</evidence>
<keyword evidence="2" id="KW-1003">Cell membrane</keyword>
<dbReference type="KEGG" id="aob:I6H46_06470"/>
<accession>A0A7T7USS4</accession>
<dbReference type="CDD" id="cd16914">
    <property type="entry name" value="EcfT"/>
    <property type="match status" value="1"/>
</dbReference>
<feature type="transmembrane region" description="Helical" evidence="6">
    <location>
        <begin position="221"/>
        <end position="241"/>
    </location>
</feature>
<keyword evidence="5 6" id="KW-0472">Membrane</keyword>
<evidence type="ECO:0000256" key="4">
    <source>
        <dbReference type="ARBA" id="ARBA00022989"/>
    </source>
</evidence>
<evidence type="ECO:0000313" key="7">
    <source>
        <dbReference type="EMBL" id="QQN55550.1"/>
    </source>
</evidence>
<protein>
    <submittedName>
        <fullName evidence="7">Energy-coupling factor transporter transmembrane protein EcfT</fullName>
    </submittedName>
</protein>
<proteinExistence type="predicted"/>
<keyword evidence="8" id="KW-1185">Reference proteome</keyword>
<organism evidence="7 8">
    <name type="scientific">Anaerococcus obesiensis</name>
    <dbReference type="NCBI Taxonomy" id="1287640"/>
    <lineage>
        <taxon>Bacteria</taxon>
        <taxon>Bacillati</taxon>
        <taxon>Bacillota</taxon>
        <taxon>Tissierellia</taxon>
        <taxon>Tissierellales</taxon>
        <taxon>Peptoniphilaceae</taxon>
        <taxon>Anaerococcus</taxon>
    </lineage>
</organism>
<dbReference type="AlphaFoldDB" id="A0A7T7USS4"/>
<evidence type="ECO:0000256" key="6">
    <source>
        <dbReference type="SAM" id="Phobius"/>
    </source>
</evidence>
<comment type="subcellular location">
    <subcellularLocation>
        <location evidence="1">Membrane</location>
        <topology evidence="1">Multi-pass membrane protein</topology>
    </subcellularLocation>
</comment>
<dbReference type="GO" id="GO:0005886">
    <property type="term" value="C:plasma membrane"/>
    <property type="evidence" value="ECO:0007669"/>
    <property type="project" value="UniProtKB-ARBA"/>
</dbReference>
<dbReference type="InterPro" id="IPR003339">
    <property type="entry name" value="ABC/ECF_trnsptr_transmembrane"/>
</dbReference>
<feature type="transmembrane region" description="Helical" evidence="6">
    <location>
        <begin position="23"/>
        <end position="55"/>
    </location>
</feature>
<evidence type="ECO:0000256" key="1">
    <source>
        <dbReference type="ARBA" id="ARBA00004141"/>
    </source>
</evidence>
<sequence length="247" mass="27763">MEEYEVYEPNKPKGFFLDPRTKILFMIFITTIMSVGYKDILVSLISAIVAIALLLSNKQVKIAFIYGGLFTLAIMAHFTKDMYTLPTLINTISVLLNALILRLFPIFMLGYYVVMSTKTSEFIAAMVKWKIPNAFIIPTAVAFRFIPTLKEEHNSIKTAMKMRGISFKNKKAWKNPSLYLEYVTIPLIVSIAKIGDELSAAAISRGLGALKKRTTVVKVKFTIYDLLILLFSIAFTGLFFIGGDSID</sequence>
<feature type="transmembrane region" description="Helical" evidence="6">
    <location>
        <begin position="91"/>
        <end position="114"/>
    </location>
</feature>